<protein>
    <submittedName>
        <fullName evidence="1">Uncharacterized protein</fullName>
    </submittedName>
</protein>
<dbReference type="HOGENOM" id="CLU_2433758_0_0_2"/>
<dbReference type="Proteomes" id="UP000002698">
    <property type="component" value="Chromosome"/>
</dbReference>
<sequence length="89" mass="9999">MKQLIIHGDPGIRKGAVIEHDGTEYVCFSISRQGEWHGPEEVQLWCTVGTEDEREAFERREFIPMRLETVSVDADDVTVVKAKADPATA</sequence>
<dbReference type="STRING" id="348780.NP_1612A"/>
<dbReference type="EMBL" id="CR936257">
    <property type="protein sequence ID" value="CAI48897.1"/>
    <property type="molecule type" value="Genomic_DNA"/>
</dbReference>
<dbReference type="NCBIfam" id="NF045545">
    <property type="entry name" value="HAH_0734_fam"/>
    <property type="match status" value="1"/>
</dbReference>
<dbReference type="InterPro" id="IPR054623">
    <property type="entry name" value="HAH_0734-like"/>
</dbReference>
<name>A0A1U7EV63_NATPD</name>
<evidence type="ECO:0000313" key="1">
    <source>
        <dbReference type="EMBL" id="CAI48897.1"/>
    </source>
</evidence>
<dbReference type="OrthoDB" id="333484at2157"/>
<organism evidence="1 2">
    <name type="scientific">Natronomonas pharaonis (strain ATCC 35678 / DSM 2160 / CIP 103997 / JCM 8858 / NBRC 14720 / NCIMB 2260 / Gabara)</name>
    <name type="common">Halobacterium pharaonis</name>
    <dbReference type="NCBI Taxonomy" id="348780"/>
    <lineage>
        <taxon>Archaea</taxon>
        <taxon>Methanobacteriati</taxon>
        <taxon>Methanobacteriota</taxon>
        <taxon>Stenosarchaea group</taxon>
        <taxon>Halobacteria</taxon>
        <taxon>Halobacteriales</taxon>
        <taxon>Natronomonadaceae</taxon>
        <taxon>Natronomonas</taxon>
    </lineage>
</organism>
<dbReference type="KEGG" id="nph:NP_1612A"/>
<dbReference type="EnsemblBacteria" id="CAI48897">
    <property type="protein sequence ID" value="CAI48897"/>
    <property type="gene ID" value="NP_1612A"/>
</dbReference>
<dbReference type="eggNOG" id="arCOG04784">
    <property type="taxonomic scope" value="Archaea"/>
</dbReference>
<dbReference type="AlphaFoldDB" id="A0A1U7EV63"/>
<evidence type="ECO:0000313" key="2">
    <source>
        <dbReference type="Proteomes" id="UP000002698"/>
    </source>
</evidence>
<reference evidence="1 2" key="1">
    <citation type="journal article" date="2005" name="Genome Res.">
        <title>Living with two extremes: conclusions from the genome sequence of Natronomonas pharaonis.</title>
        <authorList>
            <person name="Falb M."/>
            <person name="Pfeiffer F."/>
            <person name="Palm P."/>
            <person name="Rodewald K."/>
            <person name="Hickmann V."/>
            <person name="Tittor J."/>
            <person name="Oesterhelt D."/>
        </authorList>
    </citation>
    <scope>NUCLEOTIDE SEQUENCE [LARGE SCALE GENOMIC DNA]</scope>
    <source>
        <strain evidence="2">ATCC 35678 / DSM 2160 / CIP 103997 / JCM 8858 / NBRC 14720 / NCIMB 2260 / Gabara</strain>
    </source>
</reference>
<dbReference type="GeneID" id="3701201"/>
<keyword evidence="2" id="KW-1185">Reference proteome</keyword>
<accession>A0A1U7EV63</accession>
<gene>
    <name evidence="1" type="ordered locus">NP_1612A</name>
</gene>
<dbReference type="RefSeq" id="WP_011322531.1">
    <property type="nucleotide sequence ID" value="NC_007426.1"/>
</dbReference>
<proteinExistence type="predicted"/>
<dbReference type="Pfam" id="PF23384">
    <property type="entry name" value="DUF7098"/>
    <property type="match status" value="1"/>
</dbReference>